<feature type="region of interest" description="Disordered" evidence="1">
    <location>
        <begin position="86"/>
        <end position="105"/>
    </location>
</feature>
<protein>
    <submittedName>
        <fullName evidence="2">CLUMA_CG011620, isoform A</fullName>
    </submittedName>
</protein>
<sequence length="105" mass="11830">MAMKDFMNALKAPPIIQKRCLSSSFETLLSHLRGFCNSKYKLSEISNISRANSMLEIETHGNTDIDLLQKYIYHCGCEGAIERAMGDARKTSSKGNKSPYDELHK</sequence>
<gene>
    <name evidence="2" type="ORF">CLUMA_CG011620</name>
</gene>
<evidence type="ECO:0000313" key="2">
    <source>
        <dbReference type="EMBL" id="CRK98258.1"/>
    </source>
</evidence>
<reference evidence="2 3" key="1">
    <citation type="submission" date="2015-04" db="EMBL/GenBank/DDBJ databases">
        <authorList>
            <person name="Syromyatnikov M.Y."/>
            <person name="Popov V.N."/>
        </authorList>
    </citation>
    <scope>NUCLEOTIDE SEQUENCE [LARGE SCALE GENOMIC DNA]</scope>
</reference>
<dbReference type="AlphaFoldDB" id="A0A1J1IER7"/>
<name>A0A1J1IER7_9DIPT</name>
<dbReference type="EMBL" id="CVRI01000047">
    <property type="protein sequence ID" value="CRK98258.1"/>
    <property type="molecule type" value="Genomic_DNA"/>
</dbReference>
<proteinExistence type="predicted"/>
<accession>A0A1J1IER7</accession>
<dbReference type="Proteomes" id="UP000183832">
    <property type="component" value="Unassembled WGS sequence"/>
</dbReference>
<keyword evidence="3" id="KW-1185">Reference proteome</keyword>
<organism evidence="2 3">
    <name type="scientific">Clunio marinus</name>
    <dbReference type="NCBI Taxonomy" id="568069"/>
    <lineage>
        <taxon>Eukaryota</taxon>
        <taxon>Metazoa</taxon>
        <taxon>Ecdysozoa</taxon>
        <taxon>Arthropoda</taxon>
        <taxon>Hexapoda</taxon>
        <taxon>Insecta</taxon>
        <taxon>Pterygota</taxon>
        <taxon>Neoptera</taxon>
        <taxon>Endopterygota</taxon>
        <taxon>Diptera</taxon>
        <taxon>Nematocera</taxon>
        <taxon>Chironomoidea</taxon>
        <taxon>Chironomidae</taxon>
        <taxon>Clunio</taxon>
    </lineage>
</organism>
<evidence type="ECO:0000256" key="1">
    <source>
        <dbReference type="SAM" id="MobiDB-lite"/>
    </source>
</evidence>
<evidence type="ECO:0000313" key="3">
    <source>
        <dbReference type="Proteomes" id="UP000183832"/>
    </source>
</evidence>